<reference evidence="1" key="1">
    <citation type="journal article" date="2022" name="Plant J.">
        <title>Strategies of tolerance reflected in two North American maple genomes.</title>
        <authorList>
            <person name="McEvoy S.L."/>
            <person name="Sezen U.U."/>
            <person name="Trouern-Trend A."/>
            <person name="McMahon S.M."/>
            <person name="Schaberg P.G."/>
            <person name="Yang J."/>
            <person name="Wegrzyn J.L."/>
            <person name="Swenson N.G."/>
        </authorList>
    </citation>
    <scope>NUCLEOTIDE SEQUENCE</scope>
    <source>
        <strain evidence="1">91603</strain>
    </source>
</reference>
<comment type="caution">
    <text evidence="1">The sequence shown here is derived from an EMBL/GenBank/DDBJ whole genome shotgun (WGS) entry which is preliminary data.</text>
</comment>
<reference evidence="1" key="2">
    <citation type="submission" date="2023-02" db="EMBL/GenBank/DDBJ databases">
        <authorList>
            <person name="Swenson N.G."/>
            <person name="Wegrzyn J.L."/>
            <person name="Mcevoy S.L."/>
        </authorList>
    </citation>
    <scope>NUCLEOTIDE SEQUENCE</scope>
    <source>
        <strain evidence="1">91603</strain>
        <tissue evidence="1">Leaf</tissue>
    </source>
</reference>
<keyword evidence="2" id="KW-1185">Reference proteome</keyword>
<dbReference type="AlphaFoldDB" id="A0AAD5J419"/>
<dbReference type="Proteomes" id="UP001064489">
    <property type="component" value="Chromosome 3"/>
</dbReference>
<dbReference type="EMBL" id="JAJSOW010000100">
    <property type="protein sequence ID" value="KAI9185112.1"/>
    <property type="molecule type" value="Genomic_DNA"/>
</dbReference>
<gene>
    <name evidence="1" type="ORF">LWI28_004237</name>
</gene>
<protein>
    <submittedName>
        <fullName evidence="1">Uncharacterized protein</fullName>
    </submittedName>
</protein>
<name>A0AAD5J419_ACENE</name>
<proteinExistence type="predicted"/>
<accession>A0AAD5J419</accession>
<evidence type="ECO:0000313" key="1">
    <source>
        <dbReference type="EMBL" id="KAI9185112.1"/>
    </source>
</evidence>
<sequence length="116" mass="13139">MMMVHESISSLRVRLHFRPPAGLIFLVTMTLLAELLPPALEWPISSITRPISDSWRFLSFTRLPTRSRGTGFTRQCRRPANWIPLRIATASATIGLLSNKQGTRSSQQQLIFSSFL</sequence>
<evidence type="ECO:0000313" key="2">
    <source>
        <dbReference type="Proteomes" id="UP001064489"/>
    </source>
</evidence>
<organism evidence="1 2">
    <name type="scientific">Acer negundo</name>
    <name type="common">Box elder</name>
    <dbReference type="NCBI Taxonomy" id="4023"/>
    <lineage>
        <taxon>Eukaryota</taxon>
        <taxon>Viridiplantae</taxon>
        <taxon>Streptophyta</taxon>
        <taxon>Embryophyta</taxon>
        <taxon>Tracheophyta</taxon>
        <taxon>Spermatophyta</taxon>
        <taxon>Magnoliopsida</taxon>
        <taxon>eudicotyledons</taxon>
        <taxon>Gunneridae</taxon>
        <taxon>Pentapetalae</taxon>
        <taxon>rosids</taxon>
        <taxon>malvids</taxon>
        <taxon>Sapindales</taxon>
        <taxon>Sapindaceae</taxon>
        <taxon>Hippocastanoideae</taxon>
        <taxon>Acereae</taxon>
        <taxon>Acer</taxon>
    </lineage>
</organism>